<organism evidence="22">
    <name type="scientific">Blattisocius keegani</name>
    <dbReference type="NCBI Taxonomy" id="2337216"/>
    <lineage>
        <taxon>Eukaryota</taxon>
        <taxon>Metazoa</taxon>
        <taxon>Ecdysozoa</taxon>
        <taxon>Arthropoda</taxon>
        <taxon>Chelicerata</taxon>
        <taxon>Arachnida</taxon>
        <taxon>Acari</taxon>
        <taxon>Parasitiformes</taxon>
        <taxon>Mesostigmata</taxon>
        <taxon>Gamasina</taxon>
        <taxon>Phytoseioidea</taxon>
        <taxon>Blattisociidae</taxon>
        <taxon>Blattisocius</taxon>
    </lineage>
</organism>
<dbReference type="GO" id="GO:0005507">
    <property type="term" value="F:copper ion binding"/>
    <property type="evidence" value="ECO:0007669"/>
    <property type="project" value="InterPro"/>
</dbReference>
<keyword evidence="15 18" id="KW-0496">Mitochondrion</keyword>
<keyword evidence="11" id="KW-1278">Translocase</keyword>
<dbReference type="Gene3D" id="2.60.40.420">
    <property type="entry name" value="Cupredoxins - blue copper proteins"/>
    <property type="match status" value="1"/>
</dbReference>
<dbReference type="GO" id="GO:0042773">
    <property type="term" value="P:ATP synthesis coupled electron transport"/>
    <property type="evidence" value="ECO:0007669"/>
    <property type="project" value="TreeGrafter"/>
</dbReference>
<geneLocation type="mitochondrion" evidence="22"/>
<evidence type="ECO:0000256" key="18">
    <source>
        <dbReference type="RuleBase" id="RU000457"/>
    </source>
</evidence>
<dbReference type="PROSITE" id="PS50999">
    <property type="entry name" value="COX2_TM"/>
    <property type="match status" value="1"/>
</dbReference>
<evidence type="ECO:0000256" key="7">
    <source>
        <dbReference type="ARBA" id="ARBA00022692"/>
    </source>
</evidence>
<comment type="subcellular location">
    <subcellularLocation>
        <location evidence="1 18">Mitochondrion inner membrane</location>
        <topology evidence="1 18">Multi-pass membrane protein</topology>
    </subcellularLocation>
</comment>
<evidence type="ECO:0000256" key="2">
    <source>
        <dbReference type="ARBA" id="ARBA00007866"/>
    </source>
</evidence>
<dbReference type="EMBL" id="MH120211">
    <property type="protein sequence ID" value="QCX29673.1"/>
    <property type="molecule type" value="Genomic_DNA"/>
</dbReference>
<dbReference type="InterPro" id="IPR001505">
    <property type="entry name" value="Copper_CuA"/>
</dbReference>
<comment type="cofactor">
    <cofactor evidence="18">
        <name>Cu cation</name>
        <dbReference type="ChEBI" id="CHEBI:23378"/>
    </cofactor>
    <text evidence="18">Binds a copper A center.</text>
</comment>
<accession>A0A4Y5QEJ3</accession>
<gene>
    <name evidence="22" type="primary">COII</name>
</gene>
<evidence type="ECO:0000256" key="15">
    <source>
        <dbReference type="ARBA" id="ARBA00023128"/>
    </source>
</evidence>
<feature type="transmembrane region" description="Helical" evidence="19">
    <location>
        <begin position="27"/>
        <end position="46"/>
    </location>
</feature>
<protein>
    <recommendedName>
        <fullName evidence="4 18">Cytochrome c oxidase subunit 2</fullName>
    </recommendedName>
</protein>
<evidence type="ECO:0000256" key="16">
    <source>
        <dbReference type="ARBA" id="ARBA00023136"/>
    </source>
</evidence>
<evidence type="ECO:0000256" key="4">
    <source>
        <dbReference type="ARBA" id="ARBA00015946"/>
    </source>
</evidence>
<dbReference type="Pfam" id="PF02790">
    <property type="entry name" value="COX2_TM"/>
    <property type="match status" value="1"/>
</dbReference>
<keyword evidence="14 18" id="KW-0186">Copper</keyword>
<dbReference type="InterPro" id="IPR011759">
    <property type="entry name" value="Cyt_c_oxidase_su2_TM_dom"/>
</dbReference>
<evidence type="ECO:0000256" key="17">
    <source>
        <dbReference type="ARBA" id="ARBA00049512"/>
    </source>
</evidence>
<dbReference type="AlphaFoldDB" id="A0A4Y5QEJ3"/>
<evidence type="ECO:0000256" key="19">
    <source>
        <dbReference type="SAM" id="Phobius"/>
    </source>
</evidence>
<keyword evidence="12 18" id="KW-0249">Electron transport</keyword>
<dbReference type="GO" id="GO:0004129">
    <property type="term" value="F:cytochrome-c oxidase activity"/>
    <property type="evidence" value="ECO:0007669"/>
    <property type="project" value="UniProtKB-EC"/>
</dbReference>
<dbReference type="PROSITE" id="PS50857">
    <property type="entry name" value="COX2_CUA"/>
    <property type="match status" value="1"/>
</dbReference>
<dbReference type="InterPro" id="IPR002429">
    <property type="entry name" value="CcO_II-like_C"/>
</dbReference>
<keyword evidence="5 18" id="KW-0813">Transport</keyword>
<dbReference type="PANTHER" id="PTHR22888">
    <property type="entry name" value="CYTOCHROME C OXIDASE, SUBUNIT II"/>
    <property type="match status" value="1"/>
</dbReference>
<evidence type="ECO:0000256" key="1">
    <source>
        <dbReference type="ARBA" id="ARBA00004448"/>
    </source>
</evidence>
<keyword evidence="13 19" id="KW-1133">Transmembrane helix</keyword>
<proteinExistence type="inferred from homology"/>
<evidence type="ECO:0000256" key="9">
    <source>
        <dbReference type="ARBA" id="ARBA00022792"/>
    </source>
</evidence>
<dbReference type="GO" id="GO:0005743">
    <property type="term" value="C:mitochondrial inner membrane"/>
    <property type="evidence" value="ECO:0007669"/>
    <property type="project" value="UniProtKB-SubCell"/>
</dbReference>
<comment type="subunit">
    <text evidence="3">Component of the cytochrome c oxidase (complex IV, CIV), a multisubunit enzyme composed of a catalytic core of 3 subunits and several supernumerary subunits. The complex exists as a monomer or a dimer and forms supercomplexes (SCs) in the inner mitochondrial membrane with ubiquinol-cytochrome c oxidoreductase (cytochrome b-c1 complex, complex III, CIII).</text>
</comment>
<evidence type="ECO:0000256" key="3">
    <source>
        <dbReference type="ARBA" id="ARBA00011164"/>
    </source>
</evidence>
<keyword evidence="6 18" id="KW-0679">Respiratory chain</keyword>
<dbReference type="InterPro" id="IPR045187">
    <property type="entry name" value="CcO_II"/>
</dbReference>
<dbReference type="PROSITE" id="PS00078">
    <property type="entry name" value="COX2"/>
    <property type="match status" value="1"/>
</dbReference>
<evidence type="ECO:0000256" key="10">
    <source>
        <dbReference type="ARBA" id="ARBA00022842"/>
    </source>
</evidence>
<comment type="function">
    <text evidence="18">Component of the cytochrome c oxidase, the last enzyme in the mitochondrial electron transport chain which drives oxidative phosphorylation. The respiratory chain contains 3 multisubunit complexes succinate dehydrogenase (complex II, CII), ubiquinol-cytochrome c oxidoreductase (cytochrome b-c1 complex, complex III, CIII) and cytochrome c oxidase (complex IV, CIV), that cooperate to transfer electrons derived from NADH and succinate to molecular oxygen, creating an electrochemical gradient over the inner membrane that drives transmembrane transport and the ATP synthase. Cytochrome c oxidase is the component of the respiratory chain that catalyzes the reduction of oxygen to water. Electrons originating from reduced cytochrome c in the intermembrane space (IMS) are transferred via the dinuclear copper A center (CU(A)) of subunit 2 and heme A of subunit 1 to the active site in subunit 1, a binuclear center (BNC) formed by heme A3 and copper B (CU(B)). The BNC reduces molecular oxygen to 2 water molecules using 4 electrons from cytochrome c in the IMS and 4 protons from the mitochondrial matrix.</text>
</comment>
<evidence type="ECO:0000256" key="5">
    <source>
        <dbReference type="ARBA" id="ARBA00022448"/>
    </source>
</evidence>
<evidence type="ECO:0000313" key="22">
    <source>
        <dbReference type="EMBL" id="QCX29673.1"/>
    </source>
</evidence>
<evidence type="ECO:0000256" key="6">
    <source>
        <dbReference type="ARBA" id="ARBA00022660"/>
    </source>
</evidence>
<dbReference type="Gene3D" id="1.10.287.90">
    <property type="match status" value="1"/>
</dbReference>
<evidence type="ECO:0000256" key="8">
    <source>
        <dbReference type="ARBA" id="ARBA00022723"/>
    </source>
</evidence>
<keyword evidence="7 18" id="KW-0812">Transmembrane</keyword>
<keyword evidence="9 18" id="KW-0999">Mitochondrion inner membrane</keyword>
<evidence type="ECO:0000259" key="21">
    <source>
        <dbReference type="PROSITE" id="PS50999"/>
    </source>
</evidence>
<evidence type="ECO:0000256" key="13">
    <source>
        <dbReference type="ARBA" id="ARBA00022989"/>
    </source>
</evidence>
<feature type="transmembrane region" description="Helical" evidence="19">
    <location>
        <begin position="66"/>
        <end position="87"/>
    </location>
</feature>
<name>A0A4Y5QEJ3_9ACAR</name>
<dbReference type="PRINTS" id="PR01166">
    <property type="entry name" value="CYCOXIDASEII"/>
</dbReference>
<dbReference type="Pfam" id="PF00116">
    <property type="entry name" value="COX2"/>
    <property type="match status" value="1"/>
</dbReference>
<keyword evidence="8 18" id="KW-0479">Metal-binding</keyword>
<reference evidence="22" key="1">
    <citation type="journal article" date="2019" name="Int. J. Acarology">
        <title>The complete mitochondrial genome of Blattisocius keegani Fox (Acari: Mesostigmata) and the related phylogenetic analyses.</title>
        <authorList>
            <person name="Wu L."/>
            <person name="Cheng S."/>
            <person name="Guo L."/>
            <person name="Mo W."/>
            <person name="Xia B."/>
            <person name="Zou Z."/>
        </authorList>
    </citation>
    <scope>NUCLEOTIDE SEQUENCE</scope>
</reference>
<evidence type="ECO:0000256" key="11">
    <source>
        <dbReference type="ARBA" id="ARBA00022967"/>
    </source>
</evidence>
<dbReference type="InterPro" id="IPR008972">
    <property type="entry name" value="Cupredoxin"/>
</dbReference>
<comment type="catalytic activity">
    <reaction evidence="17">
        <text>4 Fe(II)-[cytochrome c] + O2 + 8 H(+)(in) = 4 Fe(III)-[cytochrome c] + 2 H2O + 4 H(+)(out)</text>
        <dbReference type="Rhea" id="RHEA:11436"/>
        <dbReference type="Rhea" id="RHEA-COMP:10350"/>
        <dbReference type="Rhea" id="RHEA-COMP:14399"/>
        <dbReference type="ChEBI" id="CHEBI:15377"/>
        <dbReference type="ChEBI" id="CHEBI:15378"/>
        <dbReference type="ChEBI" id="CHEBI:15379"/>
        <dbReference type="ChEBI" id="CHEBI:29033"/>
        <dbReference type="ChEBI" id="CHEBI:29034"/>
        <dbReference type="EC" id="7.1.1.9"/>
    </reaction>
    <physiologicalReaction direction="left-to-right" evidence="17">
        <dbReference type="Rhea" id="RHEA:11437"/>
    </physiologicalReaction>
</comment>
<dbReference type="InterPro" id="IPR036257">
    <property type="entry name" value="Cyt_c_oxidase_su2_TM_sf"/>
</dbReference>
<evidence type="ECO:0000256" key="14">
    <source>
        <dbReference type="ARBA" id="ARBA00023008"/>
    </source>
</evidence>
<comment type="similarity">
    <text evidence="2 18">Belongs to the cytochrome c oxidase subunit 2 family.</text>
</comment>
<evidence type="ECO:0000256" key="12">
    <source>
        <dbReference type="ARBA" id="ARBA00022982"/>
    </source>
</evidence>
<feature type="domain" description="Cytochrome oxidase subunit II copper A binding" evidence="20">
    <location>
        <begin position="92"/>
        <end position="223"/>
    </location>
</feature>
<dbReference type="PANTHER" id="PTHR22888:SF9">
    <property type="entry name" value="CYTOCHROME C OXIDASE SUBUNIT 2"/>
    <property type="match status" value="1"/>
</dbReference>
<evidence type="ECO:0000259" key="20">
    <source>
        <dbReference type="PROSITE" id="PS50857"/>
    </source>
</evidence>
<keyword evidence="10" id="KW-0460">Magnesium</keyword>
<feature type="domain" description="Cytochrome oxidase subunit II transmembrane region profile" evidence="21">
    <location>
        <begin position="1"/>
        <end position="91"/>
    </location>
</feature>
<dbReference type="SUPFAM" id="SSF81464">
    <property type="entry name" value="Cytochrome c oxidase subunit II-like, transmembrane region"/>
    <property type="match status" value="1"/>
</dbReference>
<keyword evidence="16 18" id="KW-0472">Membrane</keyword>
<dbReference type="SUPFAM" id="SSF49503">
    <property type="entry name" value="Cupredoxins"/>
    <property type="match status" value="1"/>
</dbReference>
<sequence length="254" mass="29968">MPFWSFTYFMDANSPSMEQMIFFHDHSMMMMISIILFLMLLNYYIISNNFLNFYMKENQLAETMWTITPMFMLIIIAIPSLRLLYLLEEIFWPDITMKIIGHQWYWSYELSNFEIIFDSFMNASHSQFNNWLHLDTDNSINLPLNSSLRLLVTSMDVIHAWTIQSLGVKTDAVPGRLNQINMFSSRPGKYFGQCSEICGMNHSFMPISLNITSMETFNKWMKIMLKSLCSLNKSLSLLSCKMQTCYSEYLKYPL</sequence>